<evidence type="ECO:0000256" key="5">
    <source>
        <dbReference type="ARBA" id="ARBA00023239"/>
    </source>
</evidence>
<dbReference type="Gene3D" id="2.40.37.10">
    <property type="entry name" value="Lyase, Ornithine Decarboxylase, Chain A, domain 1"/>
    <property type="match status" value="1"/>
</dbReference>
<dbReference type="PANTHER" id="PTHR11482">
    <property type="entry name" value="ARGININE/DIAMINOPIMELATE/ORNITHINE DECARBOXYLASE"/>
    <property type="match status" value="1"/>
</dbReference>
<feature type="active site" description="Proton donor" evidence="10">
    <location>
        <position position="369"/>
    </location>
</feature>
<dbReference type="InterPro" id="IPR000183">
    <property type="entry name" value="Orn/DAP/Arg_de-COase"/>
</dbReference>
<organism evidence="13 14">
    <name type="scientific">Ramalina farinacea</name>
    <dbReference type="NCBI Taxonomy" id="258253"/>
    <lineage>
        <taxon>Eukaryota</taxon>
        <taxon>Fungi</taxon>
        <taxon>Dikarya</taxon>
        <taxon>Ascomycota</taxon>
        <taxon>Pezizomycotina</taxon>
        <taxon>Lecanoromycetes</taxon>
        <taxon>OSLEUM clade</taxon>
        <taxon>Lecanoromycetidae</taxon>
        <taxon>Lecanorales</taxon>
        <taxon>Lecanorineae</taxon>
        <taxon>Ramalinaceae</taxon>
        <taxon>Ramalina</taxon>
    </lineage>
</organism>
<keyword evidence="5 13" id="KW-0456">Lyase</keyword>
<feature type="modified residue" description="N6-(pyridoxal phosphate)lysine" evidence="10">
    <location>
        <position position="90"/>
    </location>
</feature>
<evidence type="ECO:0000256" key="2">
    <source>
        <dbReference type="ARBA" id="ARBA00008872"/>
    </source>
</evidence>
<feature type="region of interest" description="Disordered" evidence="11">
    <location>
        <begin position="1"/>
        <end position="24"/>
    </location>
</feature>
<dbReference type="CDD" id="cd00622">
    <property type="entry name" value="PLPDE_III_ODC"/>
    <property type="match status" value="1"/>
</dbReference>
<evidence type="ECO:0000256" key="9">
    <source>
        <dbReference type="ARBA" id="ARBA00049127"/>
    </source>
</evidence>
<evidence type="ECO:0000256" key="1">
    <source>
        <dbReference type="ARBA" id="ARBA00001933"/>
    </source>
</evidence>
<name>A0AA43TTK4_9LECA</name>
<evidence type="ECO:0000259" key="12">
    <source>
        <dbReference type="Pfam" id="PF02784"/>
    </source>
</evidence>
<dbReference type="InterPro" id="IPR009006">
    <property type="entry name" value="Ala_racemase/Decarboxylase_C"/>
</dbReference>
<evidence type="ECO:0000256" key="3">
    <source>
        <dbReference type="ARBA" id="ARBA00022793"/>
    </source>
</evidence>
<dbReference type="PANTHER" id="PTHR11482:SF6">
    <property type="entry name" value="ORNITHINE DECARBOXYLASE 1-RELATED"/>
    <property type="match status" value="1"/>
</dbReference>
<keyword evidence="3" id="KW-0210">Decarboxylase</keyword>
<reference evidence="13" key="1">
    <citation type="journal article" date="2023" name="Genome Biol. Evol.">
        <title>First Whole Genome Sequence and Flow Cytometry Genome Size Data for the Lichen-Forming Fungus Ramalina farinacea (Ascomycota).</title>
        <authorList>
            <person name="Llewellyn T."/>
            <person name="Mian S."/>
            <person name="Hill R."/>
            <person name="Leitch I.J."/>
            <person name="Gaya E."/>
        </authorList>
    </citation>
    <scope>NUCLEOTIDE SEQUENCE</scope>
    <source>
        <strain evidence="13">LIQ254RAFAR</strain>
    </source>
</reference>
<dbReference type="InterPro" id="IPR029066">
    <property type="entry name" value="PLP-binding_barrel"/>
</dbReference>
<dbReference type="PRINTS" id="PR01182">
    <property type="entry name" value="ORNDCRBXLASE"/>
</dbReference>
<dbReference type="AlphaFoldDB" id="A0AA43TTK4"/>
<feature type="compositionally biased region" description="Low complexity" evidence="11">
    <location>
        <begin position="1"/>
        <end position="17"/>
    </location>
</feature>
<dbReference type="PROSITE" id="PS00878">
    <property type="entry name" value="ODR_DC_2_1"/>
    <property type="match status" value="1"/>
</dbReference>
<evidence type="ECO:0000256" key="10">
    <source>
        <dbReference type="PIRSR" id="PIRSR600183-50"/>
    </source>
</evidence>
<comment type="cofactor">
    <cofactor evidence="1 10">
        <name>pyridoxal 5'-phosphate</name>
        <dbReference type="ChEBI" id="CHEBI:597326"/>
    </cofactor>
</comment>
<dbReference type="InterPro" id="IPR022653">
    <property type="entry name" value="De-COase2_pyr-phos_BS"/>
</dbReference>
<dbReference type="Pfam" id="PF02784">
    <property type="entry name" value="Orn_Arg_deC_N"/>
    <property type="match status" value="1"/>
</dbReference>
<dbReference type="PRINTS" id="PR01179">
    <property type="entry name" value="ODADCRBXLASE"/>
</dbReference>
<comment type="pathway">
    <text evidence="6">Amine and polyamine biosynthesis; putrescine biosynthesis via L-ornithine pathway; putrescine from L-ornithine: step 1/1.</text>
</comment>
<proteinExistence type="inferred from homology"/>
<dbReference type="SUPFAM" id="SSF50621">
    <property type="entry name" value="Alanine racemase C-terminal domain-like"/>
    <property type="match status" value="1"/>
</dbReference>
<evidence type="ECO:0000256" key="8">
    <source>
        <dbReference type="ARBA" id="ARBA00046672"/>
    </source>
</evidence>
<evidence type="ECO:0000313" key="14">
    <source>
        <dbReference type="Proteomes" id="UP001161017"/>
    </source>
</evidence>
<comment type="catalytic activity">
    <reaction evidence="9">
        <text>L-ornithine + H(+) = putrescine + CO2</text>
        <dbReference type="Rhea" id="RHEA:22964"/>
        <dbReference type="ChEBI" id="CHEBI:15378"/>
        <dbReference type="ChEBI" id="CHEBI:16526"/>
        <dbReference type="ChEBI" id="CHEBI:46911"/>
        <dbReference type="ChEBI" id="CHEBI:326268"/>
        <dbReference type="EC" id="4.1.1.17"/>
    </reaction>
</comment>
<evidence type="ECO:0000313" key="13">
    <source>
        <dbReference type="EMBL" id="MDI1491026.1"/>
    </source>
</evidence>
<comment type="subunit">
    <text evidence="8">Homodimer. Only the dimer is catalytically active, as the active sites are constructed of residues from both monomers.</text>
</comment>
<keyword evidence="14" id="KW-1185">Reference proteome</keyword>
<protein>
    <recommendedName>
        <fullName evidence="7">ornithine decarboxylase</fullName>
        <ecNumber evidence="7">4.1.1.17</ecNumber>
    </recommendedName>
</protein>
<dbReference type="InterPro" id="IPR002433">
    <property type="entry name" value="Orn_de-COase"/>
</dbReference>
<dbReference type="GO" id="GO:0033387">
    <property type="term" value="P:putrescine biosynthetic process from arginine, via ornithine"/>
    <property type="evidence" value="ECO:0007669"/>
    <property type="project" value="TreeGrafter"/>
</dbReference>
<dbReference type="Gene3D" id="3.20.20.10">
    <property type="entry name" value="Alanine racemase"/>
    <property type="match status" value="1"/>
</dbReference>
<dbReference type="InterPro" id="IPR022644">
    <property type="entry name" value="De-COase2_N"/>
</dbReference>
<keyword evidence="4 10" id="KW-0663">Pyridoxal phosphate</keyword>
<comment type="caution">
    <text evidence="13">The sequence shown here is derived from an EMBL/GenBank/DDBJ whole genome shotgun (WGS) entry which is preliminary data.</text>
</comment>
<evidence type="ECO:0000256" key="4">
    <source>
        <dbReference type="ARBA" id="ARBA00022898"/>
    </source>
</evidence>
<feature type="domain" description="Orn/DAP/Arg decarboxylase 2 N-terminal" evidence="12">
    <location>
        <begin position="67"/>
        <end position="298"/>
    </location>
</feature>
<dbReference type="EMBL" id="JAPUFD010000013">
    <property type="protein sequence ID" value="MDI1491026.1"/>
    <property type="molecule type" value="Genomic_DNA"/>
</dbReference>
<dbReference type="GO" id="GO:0005737">
    <property type="term" value="C:cytoplasm"/>
    <property type="evidence" value="ECO:0007669"/>
    <property type="project" value="TreeGrafter"/>
</dbReference>
<evidence type="ECO:0000256" key="11">
    <source>
        <dbReference type="SAM" id="MobiDB-lite"/>
    </source>
</evidence>
<gene>
    <name evidence="13" type="primary">SPE1_1</name>
    <name evidence="13" type="ORF">OHK93_002231</name>
</gene>
<comment type="similarity">
    <text evidence="2">Belongs to the Orn/Lys/Arg decarboxylase class-II family.</text>
</comment>
<evidence type="ECO:0000256" key="7">
    <source>
        <dbReference type="ARBA" id="ARBA00034138"/>
    </source>
</evidence>
<dbReference type="Proteomes" id="UP001161017">
    <property type="component" value="Unassembled WGS sequence"/>
</dbReference>
<dbReference type="GO" id="GO:0004586">
    <property type="term" value="F:ornithine decarboxylase activity"/>
    <property type="evidence" value="ECO:0007669"/>
    <property type="project" value="UniProtKB-EC"/>
</dbReference>
<evidence type="ECO:0000256" key="6">
    <source>
        <dbReference type="ARBA" id="ARBA00034115"/>
    </source>
</evidence>
<accession>A0AA43TTK4</accession>
<dbReference type="FunFam" id="3.20.20.10:FF:000005">
    <property type="entry name" value="Ornithine decarboxylase"/>
    <property type="match status" value="1"/>
</dbReference>
<sequence>MSLELSPPLTPRSSSTSINHDTHETYECRVGREKTLQIALKKANEHVDAANIDDYMSQRACLVGDMGEVYRQHKRWKQNLPRVTPHYAVKCNPDPVVLRLLANLEAHFDCASMPEIETVLAHGVHPTKIIFAHPRKEISQARAAIKSGVLRMTTDSEQDLVNARDYFPEAEFLVRISTDDSGSKCQLGSKFGAGEPFDTPQKLLGMGKEWGLKFTGVSFHIGSNSSDPSAFIKAVANSRAIFNYAAELGYDFKVLDVGGGFTNDLFEEMADHLNRALAQYFPSPTVEIIGEPGRFYVGSAYVLAAQVTGTRDVKDPFERVVGCQYDINEGNYGLLASTISDHQEVIPQVLRKRDPTYAPTTYRVFGPTCDAWDNPVDSYNASDKISYGDWVYFEGMGAYTYPCATEFNGNPKAKAYHVSSEMEASARLGWA</sequence>
<dbReference type="EC" id="4.1.1.17" evidence="7"/>
<dbReference type="SUPFAM" id="SSF51419">
    <property type="entry name" value="PLP-binding barrel"/>
    <property type="match status" value="1"/>
</dbReference>